<accession>A0A8K0PG36</accession>
<evidence type="ECO:0000313" key="1">
    <source>
        <dbReference type="EMBL" id="KAG8625948.1"/>
    </source>
</evidence>
<dbReference type="AlphaFoldDB" id="A0A8K0PG36"/>
<evidence type="ECO:0000313" key="2">
    <source>
        <dbReference type="Proteomes" id="UP000809789"/>
    </source>
</evidence>
<proteinExistence type="predicted"/>
<keyword evidence="2" id="KW-1185">Reference proteome</keyword>
<sequence length="282" mass="31739">MRGEILPVKFSGSHAITEMVIERTILNGLIHDGEPISPTLEVLELDRCKIDDRFYFLAAALEGFPALKTLRLSLASDWDVSHADIDEPTNISHGVNMDELLSALVGCVYTLENFVFMDCIADRPQETRGAIHIVPGRATFERFVKLKRLHISDNLFQAIGWDTAANHSVLFATVLPETLVELCVIDPWVDEDFVERAAPLVEARQTRFHDFSRLILRSDKVQLRMHAASVHNLVSIYAAGGVECLVIESAHAQHFIKTDSEDLQPWSEMPDIRADWRAVVEI</sequence>
<reference evidence="1" key="1">
    <citation type="submission" date="2021-07" db="EMBL/GenBank/DDBJ databases">
        <title>Elsinoe batatas strain:CRI-CJ2 Genome sequencing and assembly.</title>
        <authorList>
            <person name="Huang L."/>
        </authorList>
    </citation>
    <scope>NUCLEOTIDE SEQUENCE</scope>
    <source>
        <strain evidence="1">CRI-CJ2</strain>
    </source>
</reference>
<dbReference type="Proteomes" id="UP000809789">
    <property type="component" value="Unassembled WGS sequence"/>
</dbReference>
<protein>
    <submittedName>
        <fullName evidence="1">Uncharacterized protein</fullName>
    </submittedName>
</protein>
<name>A0A8K0PG36_9PEZI</name>
<gene>
    <name evidence="1" type="ORF">KVT40_006349</name>
</gene>
<dbReference type="SUPFAM" id="SSF52047">
    <property type="entry name" value="RNI-like"/>
    <property type="match status" value="1"/>
</dbReference>
<dbReference type="EMBL" id="JAESVG020000007">
    <property type="protein sequence ID" value="KAG8625948.1"/>
    <property type="molecule type" value="Genomic_DNA"/>
</dbReference>
<comment type="caution">
    <text evidence="1">The sequence shown here is derived from an EMBL/GenBank/DDBJ whole genome shotgun (WGS) entry which is preliminary data.</text>
</comment>
<organism evidence="1 2">
    <name type="scientific">Elsinoe batatas</name>
    <dbReference type="NCBI Taxonomy" id="2601811"/>
    <lineage>
        <taxon>Eukaryota</taxon>
        <taxon>Fungi</taxon>
        <taxon>Dikarya</taxon>
        <taxon>Ascomycota</taxon>
        <taxon>Pezizomycotina</taxon>
        <taxon>Dothideomycetes</taxon>
        <taxon>Dothideomycetidae</taxon>
        <taxon>Myriangiales</taxon>
        <taxon>Elsinoaceae</taxon>
        <taxon>Elsinoe</taxon>
    </lineage>
</organism>